<dbReference type="AlphaFoldDB" id="A0A8S0X023"/>
<proteinExistence type="predicted"/>
<name>A0A8S0X023_CYCAE</name>
<keyword evidence="3" id="KW-1185">Reference proteome</keyword>
<evidence type="ECO:0000256" key="1">
    <source>
        <dbReference type="SAM" id="MobiDB-lite"/>
    </source>
</evidence>
<accession>A0A8S0X023</accession>
<evidence type="ECO:0000313" key="2">
    <source>
        <dbReference type="EMBL" id="CAA7269976.1"/>
    </source>
</evidence>
<comment type="caution">
    <text evidence="2">The sequence shown here is derived from an EMBL/GenBank/DDBJ whole genome shotgun (WGS) entry which is preliminary data.</text>
</comment>
<feature type="region of interest" description="Disordered" evidence="1">
    <location>
        <begin position="1"/>
        <end position="24"/>
    </location>
</feature>
<sequence length="234" mass="25024">MAKLSRHGHQRPLERKTQGNHLFHRTPATYRSDAMKLSLLSSVAAIAAIQVGAMNIPITSTVIPQVATASTVVIYPWPSSALVTPAVSVSTYIGSGDGPTTVSVGPSPARSQFFRGAHGHLRILGRRYYHLPGFRKLESHGLVRIRNRFASHLFLPSTGDHRDSVPQLRLVHYRTSSAVLNATSAVSSISPNATTTGISQNLNNQDQQTGSATAVRNGKAGIAIGIFAVFAVLL</sequence>
<reference evidence="2 3" key="1">
    <citation type="submission" date="2020-01" db="EMBL/GenBank/DDBJ databases">
        <authorList>
            <person name="Gupta K D."/>
        </authorList>
    </citation>
    <scope>NUCLEOTIDE SEQUENCE [LARGE SCALE GENOMIC DNA]</scope>
</reference>
<protein>
    <submittedName>
        <fullName evidence="2">Uncharacterized protein</fullName>
    </submittedName>
</protein>
<dbReference type="Proteomes" id="UP000467700">
    <property type="component" value="Unassembled WGS sequence"/>
</dbReference>
<dbReference type="EMBL" id="CACVBS010000083">
    <property type="protein sequence ID" value="CAA7269976.1"/>
    <property type="molecule type" value="Genomic_DNA"/>
</dbReference>
<organism evidence="2 3">
    <name type="scientific">Cyclocybe aegerita</name>
    <name type="common">Black poplar mushroom</name>
    <name type="synonym">Agrocybe aegerita</name>
    <dbReference type="NCBI Taxonomy" id="1973307"/>
    <lineage>
        <taxon>Eukaryota</taxon>
        <taxon>Fungi</taxon>
        <taxon>Dikarya</taxon>
        <taxon>Basidiomycota</taxon>
        <taxon>Agaricomycotina</taxon>
        <taxon>Agaricomycetes</taxon>
        <taxon>Agaricomycetidae</taxon>
        <taxon>Agaricales</taxon>
        <taxon>Agaricineae</taxon>
        <taxon>Bolbitiaceae</taxon>
        <taxon>Cyclocybe</taxon>
    </lineage>
</organism>
<gene>
    <name evidence="2" type="ORF">AAE3_LOCUS12231</name>
</gene>
<evidence type="ECO:0000313" key="3">
    <source>
        <dbReference type="Proteomes" id="UP000467700"/>
    </source>
</evidence>
<feature type="compositionally biased region" description="Basic residues" evidence="1">
    <location>
        <begin position="1"/>
        <end position="10"/>
    </location>
</feature>